<evidence type="ECO:0000256" key="1">
    <source>
        <dbReference type="ARBA" id="ARBA00022490"/>
    </source>
</evidence>
<dbReference type="HAMAP" id="MF_01077">
    <property type="entry name" value="RimP"/>
    <property type="match status" value="1"/>
</dbReference>
<proteinExistence type="inferred from homology"/>
<evidence type="ECO:0000259" key="5">
    <source>
        <dbReference type="Pfam" id="PF02576"/>
    </source>
</evidence>
<dbReference type="OrthoDB" id="9805006at2"/>
<dbReference type="Gene3D" id="3.30.300.70">
    <property type="entry name" value="RimP-like superfamily, N-terminal"/>
    <property type="match status" value="1"/>
</dbReference>
<name>A0A2A3YGF4_9MICO</name>
<evidence type="ECO:0000313" key="6">
    <source>
        <dbReference type="EMBL" id="PCC38842.1"/>
    </source>
</evidence>
<dbReference type="InterPro" id="IPR028989">
    <property type="entry name" value="RimP_N"/>
</dbReference>
<dbReference type="AlphaFoldDB" id="A0A2A3YGF4"/>
<gene>
    <name evidence="3" type="primary">rimP</name>
    <name evidence="6" type="ORF">CIK66_12095</name>
</gene>
<dbReference type="EMBL" id="NRGR01000020">
    <property type="protein sequence ID" value="PCC38842.1"/>
    <property type="molecule type" value="Genomic_DNA"/>
</dbReference>
<keyword evidence="2 3" id="KW-0690">Ribosome biogenesis</keyword>
<evidence type="ECO:0000256" key="2">
    <source>
        <dbReference type="ARBA" id="ARBA00022517"/>
    </source>
</evidence>
<feature type="region of interest" description="Disordered" evidence="4">
    <location>
        <begin position="138"/>
        <end position="160"/>
    </location>
</feature>
<comment type="caution">
    <text evidence="6">The sequence shown here is derived from an EMBL/GenBank/DDBJ whole genome shotgun (WGS) entry which is preliminary data.</text>
</comment>
<evidence type="ECO:0000313" key="7">
    <source>
        <dbReference type="Proteomes" id="UP000218598"/>
    </source>
</evidence>
<keyword evidence="1 3" id="KW-0963">Cytoplasm</keyword>
<dbReference type="Pfam" id="PF02576">
    <property type="entry name" value="RimP_N"/>
    <property type="match status" value="1"/>
</dbReference>
<evidence type="ECO:0000256" key="4">
    <source>
        <dbReference type="SAM" id="MobiDB-lite"/>
    </source>
</evidence>
<dbReference type="RefSeq" id="WP_096197417.1">
    <property type="nucleotide sequence ID" value="NZ_JBQCXU010000026.1"/>
</dbReference>
<dbReference type="InterPro" id="IPR003728">
    <property type="entry name" value="Ribosome_maturation_RimP"/>
</dbReference>
<organism evidence="6 7">
    <name type="scientific">Brachybacterium alimentarium</name>
    <dbReference type="NCBI Taxonomy" id="47845"/>
    <lineage>
        <taxon>Bacteria</taxon>
        <taxon>Bacillati</taxon>
        <taxon>Actinomycetota</taxon>
        <taxon>Actinomycetes</taxon>
        <taxon>Micrococcales</taxon>
        <taxon>Dermabacteraceae</taxon>
        <taxon>Brachybacterium</taxon>
    </lineage>
</organism>
<comment type="similarity">
    <text evidence="3">Belongs to the RimP family.</text>
</comment>
<accession>A0A2A3YGF4</accession>
<dbReference type="PANTHER" id="PTHR33867">
    <property type="entry name" value="RIBOSOME MATURATION FACTOR RIMP"/>
    <property type="match status" value="1"/>
</dbReference>
<dbReference type="GO" id="GO:0005829">
    <property type="term" value="C:cytosol"/>
    <property type="evidence" value="ECO:0007669"/>
    <property type="project" value="TreeGrafter"/>
</dbReference>
<dbReference type="InterPro" id="IPR035956">
    <property type="entry name" value="RimP_N_sf"/>
</dbReference>
<keyword evidence="7" id="KW-1185">Reference proteome</keyword>
<protein>
    <recommendedName>
        <fullName evidence="3">Ribosome maturation factor RimP</fullName>
    </recommendedName>
</protein>
<reference evidence="6 7" key="1">
    <citation type="journal article" date="2017" name="Elife">
        <title>Extensive horizontal gene transfer in cheese-associated bacteria.</title>
        <authorList>
            <person name="Bonham K.S."/>
            <person name="Wolfe B.E."/>
            <person name="Dutton R.J."/>
        </authorList>
    </citation>
    <scope>NUCLEOTIDE SEQUENCE [LARGE SCALE GENOMIC DNA]</scope>
    <source>
        <strain evidence="6 7">341_9</strain>
    </source>
</reference>
<dbReference type="GO" id="GO:0006412">
    <property type="term" value="P:translation"/>
    <property type="evidence" value="ECO:0007669"/>
    <property type="project" value="TreeGrafter"/>
</dbReference>
<dbReference type="GO" id="GO:0000028">
    <property type="term" value="P:ribosomal small subunit assembly"/>
    <property type="evidence" value="ECO:0007669"/>
    <property type="project" value="TreeGrafter"/>
</dbReference>
<evidence type="ECO:0000256" key="3">
    <source>
        <dbReference type="HAMAP-Rule" id="MF_01077"/>
    </source>
</evidence>
<sequence>MSDLDGQSAHTALRDAAVRILAAHDLVLEEIVVTGPRSMPEVRVIVDRPEDQLGSADLDVVATASRELSALVDEDDDLLGPDPVVLEVTTPGVDRQLTQPRHFRRARGRLLSLSADGTDYRARLLAVAGDDVLVLRQEPGRDDRGRPLKMPPGTSERLEIPAAEVTSAQVQVEFDPPADLAQLIADATPSKES</sequence>
<comment type="subcellular location">
    <subcellularLocation>
        <location evidence="3">Cytoplasm</location>
    </subcellularLocation>
</comment>
<comment type="function">
    <text evidence="3">Required for maturation of 30S ribosomal subunits.</text>
</comment>
<feature type="domain" description="Ribosome maturation factor RimP N-terminal" evidence="5">
    <location>
        <begin position="22"/>
        <end position="94"/>
    </location>
</feature>
<dbReference type="Proteomes" id="UP000218598">
    <property type="component" value="Unassembled WGS sequence"/>
</dbReference>
<dbReference type="SUPFAM" id="SSF75420">
    <property type="entry name" value="YhbC-like, N-terminal domain"/>
    <property type="match status" value="1"/>
</dbReference>
<dbReference type="PANTHER" id="PTHR33867:SF1">
    <property type="entry name" value="RIBOSOME MATURATION FACTOR RIMP"/>
    <property type="match status" value="1"/>
</dbReference>